<dbReference type="PANTHER" id="PTHR35191:SF1">
    <property type="entry name" value="PROPHAGE SIDE TAIL FIBER PROTEIN HOMOLOG STFQ-RELATED"/>
    <property type="match status" value="1"/>
</dbReference>
<dbReference type="InterPro" id="IPR051934">
    <property type="entry name" value="Phage_Tail_Fiber_Structural"/>
</dbReference>
<gene>
    <name evidence="2" type="ORF">DWG24_09305</name>
    <name evidence="3" type="ORF">FGI21_02120</name>
</gene>
<reference evidence="3 5" key="2">
    <citation type="submission" date="2019-06" db="EMBL/GenBank/DDBJ databases">
        <title>Complete genome of Dickeya zeae PL65.</title>
        <authorList>
            <person name="Boluk G."/>
            <person name="Arif M."/>
        </authorList>
    </citation>
    <scope>NUCLEOTIDE SEQUENCE [LARGE SCALE GENOMIC DNA]</scope>
    <source>
        <strain evidence="3 5">PL65</strain>
    </source>
</reference>
<accession>A0AAE6YYI9</accession>
<dbReference type="RefSeq" id="WP_168362315.1">
    <property type="nucleotide sequence ID" value="NZ_CP033622.1"/>
</dbReference>
<name>A0AAE6YYI9_9GAMM</name>
<dbReference type="Pfam" id="PF07484">
    <property type="entry name" value="Collar"/>
    <property type="match status" value="1"/>
</dbReference>
<evidence type="ECO:0000313" key="4">
    <source>
        <dbReference type="Proteomes" id="UP000500801"/>
    </source>
</evidence>
<organism evidence="2 4">
    <name type="scientific">Dickeya zeae</name>
    <dbReference type="NCBI Taxonomy" id="204042"/>
    <lineage>
        <taxon>Bacteria</taxon>
        <taxon>Pseudomonadati</taxon>
        <taxon>Pseudomonadota</taxon>
        <taxon>Gammaproteobacteria</taxon>
        <taxon>Enterobacterales</taxon>
        <taxon>Pectobacteriaceae</taxon>
        <taxon>Dickeya</taxon>
    </lineage>
</organism>
<protein>
    <submittedName>
        <fullName evidence="2">Phage tail protein</fullName>
    </submittedName>
</protein>
<dbReference type="PANTHER" id="PTHR35191">
    <property type="entry name" value="PROPHAGE SIDE TAIL FIBER PROTEIN HOMOLOG STFQ-RELATED"/>
    <property type="match status" value="1"/>
</dbReference>
<dbReference type="EMBL" id="CP033622">
    <property type="protein sequence ID" value="QIZ50951.1"/>
    <property type="molecule type" value="Genomic_DNA"/>
</dbReference>
<dbReference type="EMBL" id="CP040817">
    <property type="protein sequence ID" value="QYM90742.1"/>
    <property type="molecule type" value="Genomic_DNA"/>
</dbReference>
<keyword evidence="5" id="KW-1185">Reference proteome</keyword>
<evidence type="ECO:0000313" key="5">
    <source>
        <dbReference type="Proteomes" id="UP000824976"/>
    </source>
</evidence>
<dbReference type="Proteomes" id="UP000500801">
    <property type="component" value="Chromosome"/>
</dbReference>
<dbReference type="InterPro" id="IPR011083">
    <property type="entry name" value="Phage_tail_collar_dom"/>
</dbReference>
<dbReference type="Proteomes" id="UP000824976">
    <property type="component" value="Chromosome"/>
</dbReference>
<sequence>MEKSNSPCSLDLILGKENLYKNSPINIGSITVGCTKCQDSQQDTPATQPTTTDGLKDLVGIPQPWPLADAPEGWLKCNGQAFDTAKYPQLAKLYPAGTLPDLRGEFIRGWDDGRNVDTGRSLLSWQKGTLTVSDPTLSSVNIGALIHSNNDAANTYLAMGFDKVDKKDYEMLRSAINVDSAGAQDLDNNGWANGYGSTRPRNIAFSYIVKAG</sequence>
<dbReference type="InterPro" id="IPR037053">
    <property type="entry name" value="Phage_tail_collar_dom_sf"/>
</dbReference>
<evidence type="ECO:0000313" key="3">
    <source>
        <dbReference type="EMBL" id="QYM90742.1"/>
    </source>
</evidence>
<evidence type="ECO:0000259" key="1">
    <source>
        <dbReference type="Pfam" id="PF07484"/>
    </source>
</evidence>
<dbReference type="AlphaFoldDB" id="A0AAE6YYI9"/>
<evidence type="ECO:0000313" key="2">
    <source>
        <dbReference type="EMBL" id="QIZ50951.1"/>
    </source>
</evidence>
<dbReference type="Gene3D" id="3.90.1340.10">
    <property type="entry name" value="Phage tail collar domain"/>
    <property type="match status" value="1"/>
</dbReference>
<reference evidence="2 4" key="1">
    <citation type="submission" date="2018-11" db="EMBL/GenBank/DDBJ databases">
        <title>Complete genome sequence of Dickeya zeae strain CE1 infecting Canna edulis Ker-Gawl. in China.</title>
        <authorList>
            <person name="Zhang J."/>
            <person name="Lin B."/>
            <person name="Shen H."/>
            <person name="Jiang S."/>
            <person name="Pu X."/>
            <person name="Sun D."/>
        </authorList>
    </citation>
    <scope>NUCLEOTIDE SEQUENCE [LARGE SCALE GENOMIC DNA]</scope>
    <source>
        <strain evidence="2 4">CE1</strain>
    </source>
</reference>
<dbReference type="SUPFAM" id="SSF88874">
    <property type="entry name" value="Receptor-binding domain of short tail fibre protein gp12"/>
    <property type="match status" value="1"/>
</dbReference>
<feature type="domain" description="Phage tail collar" evidence="1">
    <location>
        <begin position="60"/>
        <end position="107"/>
    </location>
</feature>
<dbReference type="PROSITE" id="PS51257">
    <property type="entry name" value="PROKAR_LIPOPROTEIN"/>
    <property type="match status" value="1"/>
</dbReference>
<proteinExistence type="predicted"/>